<evidence type="ECO:0000256" key="2">
    <source>
        <dbReference type="ARBA" id="ARBA00007449"/>
    </source>
</evidence>
<feature type="chain" id="PRO_5046846287" description="Integrin beta" evidence="13">
    <location>
        <begin position="42"/>
        <end position="181"/>
    </location>
</feature>
<evidence type="ECO:0000256" key="3">
    <source>
        <dbReference type="ARBA" id="ARBA00022536"/>
    </source>
</evidence>
<name>A0ABM1THW2_LIMPO</name>
<dbReference type="InterPro" id="IPR015439">
    <property type="entry name" value="Integrin_b-2_sf"/>
</dbReference>
<dbReference type="InterPro" id="IPR015812">
    <property type="entry name" value="Integrin_bsu"/>
</dbReference>
<keyword evidence="10" id="KW-1015">Disulfide bond</keyword>
<dbReference type="PRINTS" id="PR01186">
    <property type="entry name" value="INTEGRINB"/>
</dbReference>
<keyword evidence="9" id="KW-0472">Membrane</keyword>
<dbReference type="SUPFAM" id="SSF53300">
    <property type="entry name" value="vWA-like"/>
    <property type="match status" value="1"/>
</dbReference>
<dbReference type="Gene3D" id="6.20.50.10">
    <property type="match status" value="1"/>
</dbReference>
<evidence type="ECO:0000256" key="8">
    <source>
        <dbReference type="ARBA" id="ARBA00023037"/>
    </source>
</evidence>
<evidence type="ECO:0000256" key="5">
    <source>
        <dbReference type="ARBA" id="ARBA00022729"/>
    </source>
</evidence>
<evidence type="ECO:0000256" key="11">
    <source>
        <dbReference type="ARBA" id="ARBA00023180"/>
    </source>
</evidence>
<accession>A0ABM1THW2</accession>
<evidence type="ECO:0000313" key="17">
    <source>
        <dbReference type="RefSeq" id="XP_022255468.1"/>
    </source>
</evidence>
<dbReference type="InterPro" id="IPR036465">
    <property type="entry name" value="vWFA_dom_sf"/>
</dbReference>
<sequence>MYVCVYAGGGPHPQTSPRRMWIPIILGYIFIQHLFLDCVESQDVEEIKVTICTTATTCGECIQLPECAWCKQEQSIYERCVPKEDPGHCREEDVINPQPSTLIPESDMSLNNGETSNNGEPEIAQLRPSRVKLRLRKDSPLKFKITFTQAEDYPVDLYYLMDFTFSMTKHKEQVVEAIENI</sequence>
<evidence type="ECO:0000256" key="13">
    <source>
        <dbReference type="SAM" id="SignalP"/>
    </source>
</evidence>
<dbReference type="PANTHER" id="PTHR10082:SF60">
    <property type="entry name" value="INTEGRIN BETA-PS"/>
    <property type="match status" value="1"/>
</dbReference>
<organism evidence="16 17">
    <name type="scientific">Limulus polyphemus</name>
    <name type="common">Atlantic horseshoe crab</name>
    <dbReference type="NCBI Taxonomy" id="6850"/>
    <lineage>
        <taxon>Eukaryota</taxon>
        <taxon>Metazoa</taxon>
        <taxon>Ecdysozoa</taxon>
        <taxon>Arthropoda</taxon>
        <taxon>Chelicerata</taxon>
        <taxon>Merostomata</taxon>
        <taxon>Xiphosura</taxon>
        <taxon>Limulidae</taxon>
        <taxon>Limulus</taxon>
    </lineage>
</organism>
<dbReference type="GeneID" id="111088782"/>
<keyword evidence="6" id="KW-0677">Repeat</keyword>
<comment type="subcellular location">
    <subcellularLocation>
        <location evidence="12">Cell membrane</location>
        <topology evidence="12">Single-pass type I membrane protein</topology>
    </subcellularLocation>
    <subcellularLocation>
        <location evidence="1">Membrane</location>
        <topology evidence="1">Single-pass type I membrane protein</topology>
    </subcellularLocation>
</comment>
<keyword evidence="16" id="KW-1185">Reference proteome</keyword>
<keyword evidence="8 12" id="KW-0401">Integrin</keyword>
<evidence type="ECO:0000313" key="16">
    <source>
        <dbReference type="Proteomes" id="UP000694941"/>
    </source>
</evidence>
<dbReference type="Proteomes" id="UP000694941">
    <property type="component" value="Unplaced"/>
</dbReference>
<evidence type="ECO:0000256" key="6">
    <source>
        <dbReference type="ARBA" id="ARBA00022737"/>
    </source>
</evidence>
<proteinExistence type="inferred from homology"/>
<feature type="domain" description="Integrin beta subunit VWA" evidence="14">
    <location>
        <begin position="150"/>
        <end position="177"/>
    </location>
</feature>
<evidence type="ECO:0000256" key="7">
    <source>
        <dbReference type="ARBA" id="ARBA00022989"/>
    </source>
</evidence>
<reference evidence="17" key="1">
    <citation type="submission" date="2025-08" db="UniProtKB">
        <authorList>
            <consortium name="RefSeq"/>
        </authorList>
    </citation>
    <scope>IDENTIFICATION</scope>
    <source>
        <tissue evidence="17">Muscle</tissue>
    </source>
</reference>
<keyword evidence="5 13" id="KW-0732">Signal</keyword>
<comment type="similarity">
    <text evidence="2 12">Belongs to the integrin beta chain family.</text>
</comment>
<dbReference type="SUPFAM" id="SSF103575">
    <property type="entry name" value="Plexin repeat"/>
    <property type="match status" value="1"/>
</dbReference>
<evidence type="ECO:0000259" key="14">
    <source>
        <dbReference type="Pfam" id="PF00362"/>
    </source>
</evidence>
<dbReference type="RefSeq" id="XP_022255468.1">
    <property type="nucleotide sequence ID" value="XM_022399760.1"/>
</dbReference>
<evidence type="ECO:0000256" key="1">
    <source>
        <dbReference type="ARBA" id="ARBA00004479"/>
    </source>
</evidence>
<dbReference type="InterPro" id="IPR033760">
    <property type="entry name" value="Integrin_beta_N"/>
</dbReference>
<evidence type="ECO:0000256" key="12">
    <source>
        <dbReference type="RuleBase" id="RU000633"/>
    </source>
</evidence>
<keyword evidence="11" id="KW-0325">Glycoprotein</keyword>
<evidence type="ECO:0000256" key="10">
    <source>
        <dbReference type="ARBA" id="ARBA00023157"/>
    </source>
</evidence>
<dbReference type="Pfam" id="PF00362">
    <property type="entry name" value="Integrin_beta"/>
    <property type="match status" value="1"/>
</dbReference>
<feature type="non-terminal residue" evidence="17">
    <location>
        <position position="181"/>
    </location>
</feature>
<dbReference type="PANTHER" id="PTHR10082">
    <property type="entry name" value="INTEGRIN BETA SUBUNIT"/>
    <property type="match status" value="1"/>
</dbReference>
<feature type="signal peptide" evidence="13">
    <location>
        <begin position="1"/>
        <end position="41"/>
    </location>
</feature>
<evidence type="ECO:0000256" key="9">
    <source>
        <dbReference type="ARBA" id="ARBA00023136"/>
    </source>
</evidence>
<protein>
    <recommendedName>
        <fullName evidence="12">Integrin beta</fullName>
    </recommendedName>
</protein>
<keyword evidence="12" id="KW-0130">Cell adhesion</keyword>
<keyword evidence="4 12" id="KW-0812">Transmembrane</keyword>
<feature type="domain" description="Integrin beta N-terminal" evidence="15">
    <location>
        <begin position="51"/>
        <end position="83"/>
    </location>
</feature>
<gene>
    <name evidence="17" type="primary">LOC111088782</name>
</gene>
<dbReference type="Gene3D" id="3.30.1680.10">
    <property type="entry name" value="ligand-binding face of the semaphorins, domain 2"/>
    <property type="match status" value="1"/>
</dbReference>
<keyword evidence="7" id="KW-1133">Transmembrane helix</keyword>
<dbReference type="Gene3D" id="3.40.50.410">
    <property type="entry name" value="von Willebrand factor, type A domain"/>
    <property type="match status" value="1"/>
</dbReference>
<dbReference type="InterPro" id="IPR002369">
    <property type="entry name" value="Integrin_bsu_VWA"/>
</dbReference>
<keyword evidence="3" id="KW-0245">EGF-like domain</keyword>
<evidence type="ECO:0000256" key="4">
    <source>
        <dbReference type="ARBA" id="ARBA00022692"/>
    </source>
</evidence>
<evidence type="ECO:0000259" key="15">
    <source>
        <dbReference type="Pfam" id="PF17205"/>
    </source>
</evidence>
<dbReference type="Pfam" id="PF17205">
    <property type="entry name" value="PSI_integrin"/>
    <property type="match status" value="1"/>
</dbReference>